<dbReference type="Proteomes" id="UP001265746">
    <property type="component" value="Unassembled WGS sequence"/>
</dbReference>
<reference evidence="3" key="1">
    <citation type="submission" date="2023-06" db="EMBL/GenBank/DDBJ databases">
        <authorList>
            <person name="Noh H."/>
        </authorList>
    </citation>
    <scope>NUCLEOTIDE SEQUENCE</scope>
    <source>
        <strain evidence="3">DUCC20226</strain>
    </source>
</reference>
<keyword evidence="1" id="KW-0175">Coiled coil</keyword>
<proteinExistence type="predicted"/>
<evidence type="ECO:0000313" key="3">
    <source>
        <dbReference type="EMBL" id="KAK2609565.1"/>
    </source>
</evidence>
<protein>
    <submittedName>
        <fullName evidence="3">Uncharacterized protein</fullName>
    </submittedName>
</protein>
<evidence type="ECO:0000313" key="4">
    <source>
        <dbReference type="Proteomes" id="UP001265746"/>
    </source>
</evidence>
<keyword evidence="4" id="KW-1185">Reference proteome</keyword>
<name>A0AAD9W5D6_PHOAM</name>
<dbReference type="AlphaFoldDB" id="A0AAD9W5D6"/>
<gene>
    <name evidence="3" type="ORF">N8I77_003061</name>
</gene>
<organism evidence="3 4">
    <name type="scientific">Phomopsis amygdali</name>
    <name type="common">Fusicoccum amygdali</name>
    <dbReference type="NCBI Taxonomy" id="1214568"/>
    <lineage>
        <taxon>Eukaryota</taxon>
        <taxon>Fungi</taxon>
        <taxon>Dikarya</taxon>
        <taxon>Ascomycota</taxon>
        <taxon>Pezizomycotina</taxon>
        <taxon>Sordariomycetes</taxon>
        <taxon>Sordariomycetidae</taxon>
        <taxon>Diaporthales</taxon>
        <taxon>Diaporthaceae</taxon>
        <taxon>Diaporthe</taxon>
    </lineage>
</organism>
<evidence type="ECO:0000256" key="2">
    <source>
        <dbReference type="SAM" id="MobiDB-lite"/>
    </source>
</evidence>
<comment type="caution">
    <text evidence="3">The sequence shown here is derived from an EMBL/GenBank/DDBJ whole genome shotgun (WGS) entry which is preliminary data.</text>
</comment>
<sequence length="421" mass="46831">MKRPNPPEFDQPPRAAKRNRILPRKTSLRLFTRDVKFALPLAPSKAERMIPGPAVDETTEAALGQCVDVALKPLEEGRGNTVLVNIGKQIVAERREAARAGTAPEVGIYRGDVEDMPIWVARFLGQVRQSGIPICVCDSLVGYGLTQRWAWGGDMEDYDCRNSAVVYIHQGLVEGLLRSKSNIEQYTKQLENLTAEIQNGTKKIDNSTKETFQRLRRAQANAQMSFERAVFCISAILAHEFVHCFTGFLTGGAEPGTPPGLNASPYSDREHGEAGWNWSRRTFGGLGHVWFGKGEPAEPEHFGIPTLLEYNKWSGNSFFYQLDHAVIRKVIGMGWGAVNKSGASQGAWVHCPSRTNKYIADPNWILKLKVQSTKTPYKAWNSAYEEVVVRSNGRPKTFTASTEDNFEGQKIGSKEGSFIQK</sequence>
<feature type="coiled-coil region" evidence="1">
    <location>
        <begin position="176"/>
        <end position="210"/>
    </location>
</feature>
<evidence type="ECO:0000256" key="1">
    <source>
        <dbReference type="SAM" id="Coils"/>
    </source>
</evidence>
<dbReference type="EMBL" id="JAUJFL010000002">
    <property type="protein sequence ID" value="KAK2609565.1"/>
    <property type="molecule type" value="Genomic_DNA"/>
</dbReference>
<feature type="region of interest" description="Disordered" evidence="2">
    <location>
        <begin position="399"/>
        <end position="421"/>
    </location>
</feature>
<accession>A0AAD9W5D6</accession>